<gene>
    <name evidence="2" type="ORF">GCM10022202_27600</name>
</gene>
<comment type="caution">
    <text evidence="2">The sequence shown here is derived from an EMBL/GenBank/DDBJ whole genome shotgun (WGS) entry which is preliminary data.</text>
</comment>
<evidence type="ECO:0000313" key="3">
    <source>
        <dbReference type="Proteomes" id="UP001410795"/>
    </source>
</evidence>
<protein>
    <submittedName>
        <fullName evidence="2">Uncharacterized protein</fullName>
    </submittedName>
</protein>
<organism evidence="2 3">
    <name type="scientific">Microbacterium marinilacus</name>
    <dbReference type="NCBI Taxonomy" id="415209"/>
    <lineage>
        <taxon>Bacteria</taxon>
        <taxon>Bacillati</taxon>
        <taxon>Actinomycetota</taxon>
        <taxon>Actinomycetes</taxon>
        <taxon>Micrococcales</taxon>
        <taxon>Microbacteriaceae</taxon>
        <taxon>Microbacterium</taxon>
    </lineage>
</organism>
<evidence type="ECO:0000256" key="1">
    <source>
        <dbReference type="SAM" id="MobiDB-lite"/>
    </source>
</evidence>
<evidence type="ECO:0000313" key="2">
    <source>
        <dbReference type="EMBL" id="GAA3664122.1"/>
    </source>
</evidence>
<proteinExistence type="predicted"/>
<dbReference type="EMBL" id="BAAAYV010000016">
    <property type="protein sequence ID" value="GAA3664122.1"/>
    <property type="molecule type" value="Genomic_DNA"/>
</dbReference>
<reference evidence="3" key="1">
    <citation type="journal article" date="2019" name="Int. J. Syst. Evol. Microbiol.">
        <title>The Global Catalogue of Microorganisms (GCM) 10K type strain sequencing project: providing services to taxonomists for standard genome sequencing and annotation.</title>
        <authorList>
            <consortium name="The Broad Institute Genomics Platform"/>
            <consortium name="The Broad Institute Genome Sequencing Center for Infectious Disease"/>
            <person name="Wu L."/>
            <person name="Ma J."/>
        </authorList>
    </citation>
    <scope>NUCLEOTIDE SEQUENCE [LARGE SCALE GENOMIC DNA]</scope>
    <source>
        <strain evidence="3">JCM 16546</strain>
    </source>
</reference>
<dbReference type="Proteomes" id="UP001410795">
    <property type="component" value="Unassembled WGS sequence"/>
</dbReference>
<dbReference type="RefSeq" id="WP_221857829.1">
    <property type="nucleotide sequence ID" value="NZ_BAAAYV010000016.1"/>
</dbReference>
<feature type="region of interest" description="Disordered" evidence="1">
    <location>
        <begin position="36"/>
        <end position="60"/>
    </location>
</feature>
<name>A0ABP7BMY2_9MICO</name>
<keyword evidence="3" id="KW-1185">Reference proteome</keyword>
<accession>A0ABP7BMY2</accession>
<sequence>MWVPHGEGEIASQDYRELLTIAEAWAQALHDVLAREESLTPDPPVAEQTGRQDPGRTWLA</sequence>